<dbReference type="PANTHER" id="PTHR45906:SF1">
    <property type="entry name" value="ALPHA-N-ACETYL-NEURAMINYL-2,3-BETA-GALACTOSYL-1, 3-N-ACETYL-GALACTOSAMINIDE ALPHA-2,6-SIALYLTRANSFERASE-LIKE"/>
    <property type="match status" value="1"/>
</dbReference>
<keyword evidence="9" id="KW-0333">Golgi apparatus</keyword>
<comment type="subcellular location">
    <subcellularLocation>
        <location evidence="1">Golgi apparatus membrane</location>
        <topology evidence="1">Single-pass type II membrane protein</topology>
    </subcellularLocation>
</comment>
<evidence type="ECO:0000256" key="7">
    <source>
        <dbReference type="ARBA" id="ARBA00022981"/>
    </source>
</evidence>
<dbReference type="Gene3D" id="3.90.1480.20">
    <property type="entry name" value="Glycosyl transferase family 29"/>
    <property type="match status" value="1"/>
</dbReference>
<keyword evidence="3" id="KW-0328">Glycosyltransferase</keyword>
<dbReference type="GO" id="GO:0001574">
    <property type="term" value="P:ganglioside biosynthetic process"/>
    <property type="evidence" value="ECO:0007669"/>
    <property type="project" value="TreeGrafter"/>
</dbReference>
<dbReference type="Pfam" id="PF00777">
    <property type="entry name" value="Glyco_transf_29"/>
    <property type="match status" value="1"/>
</dbReference>
<evidence type="ECO:0000313" key="16">
    <source>
        <dbReference type="Proteomes" id="UP000838412"/>
    </source>
</evidence>
<evidence type="ECO:0000313" key="15">
    <source>
        <dbReference type="EMBL" id="CAH1272883.1"/>
    </source>
</evidence>
<dbReference type="CDD" id="cd23965">
    <property type="entry name" value="GT29_ST6GALNAC3_4_5_6"/>
    <property type="match status" value="1"/>
</dbReference>
<dbReference type="OrthoDB" id="10264956at2759"/>
<evidence type="ECO:0000256" key="5">
    <source>
        <dbReference type="ARBA" id="ARBA00022692"/>
    </source>
</evidence>
<dbReference type="InterPro" id="IPR038578">
    <property type="entry name" value="GT29-like_sf"/>
</dbReference>
<dbReference type="Proteomes" id="UP000838412">
    <property type="component" value="Chromosome 9"/>
</dbReference>
<reference evidence="15" key="1">
    <citation type="submission" date="2022-01" db="EMBL/GenBank/DDBJ databases">
        <authorList>
            <person name="Braso-Vives M."/>
        </authorList>
    </citation>
    <scope>NUCLEOTIDE SEQUENCE</scope>
</reference>
<dbReference type="AlphaFoldDB" id="A0A8K0AC90"/>
<keyword evidence="10" id="KW-0443">Lipid metabolism</keyword>
<protein>
    <submittedName>
        <fullName evidence="15">ST6GALNAC4 protein</fullName>
    </submittedName>
</protein>
<accession>A0A8K0AC90</accession>
<evidence type="ECO:0000256" key="10">
    <source>
        <dbReference type="ARBA" id="ARBA00023098"/>
    </source>
</evidence>
<name>A0A8K0AC90_BRALA</name>
<keyword evidence="12" id="KW-1015">Disulfide bond</keyword>
<dbReference type="PANTHER" id="PTHR45906">
    <property type="entry name" value="ALPHA-N-ACETYL-NEURAMINYL-2,3-BETA-GALACTOSYL-1, 3-N-ACETYL-GALACTOSAMINIDE ALPHA-2,6-SIALYLTRANSFERASE-LIKE"/>
    <property type="match status" value="1"/>
</dbReference>
<comment type="similarity">
    <text evidence="2">Belongs to the glycosyltransferase 29 family.</text>
</comment>
<evidence type="ECO:0000256" key="1">
    <source>
        <dbReference type="ARBA" id="ARBA00004323"/>
    </source>
</evidence>
<evidence type="ECO:0000256" key="11">
    <source>
        <dbReference type="ARBA" id="ARBA00023136"/>
    </source>
</evidence>
<evidence type="ECO:0000256" key="12">
    <source>
        <dbReference type="ARBA" id="ARBA00023157"/>
    </source>
</evidence>
<organism evidence="15 16">
    <name type="scientific">Branchiostoma lanceolatum</name>
    <name type="common">Common lancelet</name>
    <name type="synonym">Amphioxus lanceolatum</name>
    <dbReference type="NCBI Taxonomy" id="7740"/>
    <lineage>
        <taxon>Eukaryota</taxon>
        <taxon>Metazoa</taxon>
        <taxon>Chordata</taxon>
        <taxon>Cephalochordata</taxon>
        <taxon>Leptocardii</taxon>
        <taxon>Amphioxiformes</taxon>
        <taxon>Branchiostomatidae</taxon>
        <taxon>Branchiostoma</taxon>
    </lineage>
</organism>
<evidence type="ECO:0000256" key="13">
    <source>
        <dbReference type="ARBA" id="ARBA00023180"/>
    </source>
</evidence>
<dbReference type="GO" id="GO:0001665">
    <property type="term" value="F:alpha-N-acetylgalactosaminide alpha-2,6-sialyltransferase activity"/>
    <property type="evidence" value="ECO:0007669"/>
    <property type="project" value="TreeGrafter"/>
</dbReference>
<sequence length="405" mass="45592">MCAATPACPIPYKGPSREHIFLLRRFHRLRTTQDITEPTESYRVMDRLKGLVARETHPITMTISKVAQAFGALLLMAVCSQYMLTIYSFGDKPQHRFLPRHITKKTIRGQTYHVHEVDPMSPSLREKYQHRRVLSVSHSGAKLTAHREMLDYHRGRWAPSTGPSEPMYAPLGGRGRGLTCNTCALVSNSGQLLGGARGSDIDAADCVFRLNAAPTAGYESDVGGRTTARVVSHKSLTNLYLNSTSVLGGGRGPRRVFVHGPQYAFGNARTARLLRALGEKFSTVDFYRFTQTAESRADAEFEKQTQIPRSKSGVELSTGWFALTLMMDSCQHIQVYGMVPHNYCRLYPDSQVPYQYWTPGGVSECVMYQYHEDAGSQGQRLLTERRIFRTWAPTHNITFHQPTWV</sequence>
<keyword evidence="16" id="KW-1185">Reference proteome</keyword>
<keyword evidence="5" id="KW-0812">Transmembrane</keyword>
<keyword evidence="7" id="KW-0730">Sialic acid</keyword>
<evidence type="ECO:0000256" key="3">
    <source>
        <dbReference type="ARBA" id="ARBA00022676"/>
    </source>
</evidence>
<dbReference type="EMBL" id="OV696694">
    <property type="protein sequence ID" value="CAH1272883.1"/>
    <property type="molecule type" value="Genomic_DNA"/>
</dbReference>
<evidence type="ECO:0000256" key="14">
    <source>
        <dbReference type="ARBA" id="ARBA00043744"/>
    </source>
</evidence>
<dbReference type="GO" id="GO:0000139">
    <property type="term" value="C:Golgi membrane"/>
    <property type="evidence" value="ECO:0007669"/>
    <property type="project" value="UniProtKB-SubCell"/>
</dbReference>
<keyword evidence="4" id="KW-0808">Transferase</keyword>
<keyword evidence="13" id="KW-0325">Glycoprotein</keyword>
<proteinExistence type="inferred from homology"/>
<keyword evidence="8" id="KW-1133">Transmembrane helix</keyword>
<evidence type="ECO:0000256" key="6">
    <source>
        <dbReference type="ARBA" id="ARBA00022968"/>
    </source>
</evidence>
<keyword evidence="11" id="KW-0472">Membrane</keyword>
<gene>
    <name evidence="15" type="primary">ST6GALNAC4</name>
    <name evidence="15" type="ORF">BLAG_LOCUS24411</name>
</gene>
<keyword evidence="6" id="KW-0735">Signal-anchor</keyword>
<dbReference type="InterPro" id="IPR001675">
    <property type="entry name" value="Glyco_trans_29"/>
</dbReference>
<evidence type="ECO:0000256" key="2">
    <source>
        <dbReference type="ARBA" id="ARBA00006003"/>
    </source>
</evidence>
<evidence type="ECO:0000256" key="8">
    <source>
        <dbReference type="ARBA" id="ARBA00022989"/>
    </source>
</evidence>
<evidence type="ECO:0000256" key="9">
    <source>
        <dbReference type="ARBA" id="ARBA00023034"/>
    </source>
</evidence>
<evidence type="ECO:0000256" key="4">
    <source>
        <dbReference type="ARBA" id="ARBA00022679"/>
    </source>
</evidence>
<comment type="catalytic activity">
    <reaction evidence="14">
        <text>a ganglioside GM1b (d18:1(4E)) + CMP-N-acetyl-beta-neuraminate = a ganglioside GD1alpha (d18:1(4E)) + CMP + H(+)</text>
        <dbReference type="Rhea" id="RHEA:41968"/>
        <dbReference type="ChEBI" id="CHEBI:15378"/>
        <dbReference type="ChEBI" id="CHEBI:57812"/>
        <dbReference type="ChEBI" id="CHEBI:60377"/>
        <dbReference type="ChEBI" id="CHEBI:78568"/>
        <dbReference type="ChEBI" id="CHEBI:78569"/>
    </reaction>
    <physiologicalReaction direction="left-to-right" evidence="14">
        <dbReference type="Rhea" id="RHEA:41969"/>
    </physiologicalReaction>
</comment>